<keyword evidence="3" id="KW-1185">Reference proteome</keyword>
<proteinExistence type="predicted"/>
<feature type="region of interest" description="Disordered" evidence="1">
    <location>
        <begin position="1"/>
        <end position="69"/>
    </location>
</feature>
<name>A0AAV7P0Y5_PLEWA</name>
<dbReference type="AlphaFoldDB" id="A0AAV7P0Y5"/>
<protein>
    <submittedName>
        <fullName evidence="2">Uncharacterized protein</fullName>
    </submittedName>
</protein>
<dbReference type="EMBL" id="JANPWB010000012">
    <property type="protein sequence ID" value="KAJ1120850.1"/>
    <property type="molecule type" value="Genomic_DNA"/>
</dbReference>
<comment type="caution">
    <text evidence="2">The sequence shown here is derived from an EMBL/GenBank/DDBJ whole genome shotgun (WGS) entry which is preliminary data.</text>
</comment>
<evidence type="ECO:0000313" key="3">
    <source>
        <dbReference type="Proteomes" id="UP001066276"/>
    </source>
</evidence>
<evidence type="ECO:0000313" key="2">
    <source>
        <dbReference type="EMBL" id="KAJ1120850.1"/>
    </source>
</evidence>
<reference evidence="2" key="1">
    <citation type="journal article" date="2022" name="bioRxiv">
        <title>Sequencing and chromosome-scale assembly of the giantPleurodeles waltlgenome.</title>
        <authorList>
            <person name="Brown T."/>
            <person name="Elewa A."/>
            <person name="Iarovenko S."/>
            <person name="Subramanian E."/>
            <person name="Araus A.J."/>
            <person name="Petzold A."/>
            <person name="Susuki M."/>
            <person name="Suzuki K.-i.T."/>
            <person name="Hayashi T."/>
            <person name="Toyoda A."/>
            <person name="Oliveira C."/>
            <person name="Osipova E."/>
            <person name="Leigh N.D."/>
            <person name="Simon A."/>
            <person name="Yun M.H."/>
        </authorList>
    </citation>
    <scope>NUCLEOTIDE SEQUENCE</scope>
    <source>
        <strain evidence="2">20211129_DDA</strain>
        <tissue evidence="2">Liver</tissue>
    </source>
</reference>
<evidence type="ECO:0000256" key="1">
    <source>
        <dbReference type="SAM" id="MobiDB-lite"/>
    </source>
</evidence>
<sequence>MVANPHRLPASKEEPGGCGGGTRTVKKTVADGVGGLNRSNAGGRKGKGRRNPEGECLNIVAERSAPPEA</sequence>
<dbReference type="Proteomes" id="UP001066276">
    <property type="component" value="Chromosome 8"/>
</dbReference>
<accession>A0AAV7P0Y5</accession>
<gene>
    <name evidence="2" type="ORF">NDU88_008999</name>
</gene>
<organism evidence="2 3">
    <name type="scientific">Pleurodeles waltl</name>
    <name type="common">Iberian ribbed newt</name>
    <dbReference type="NCBI Taxonomy" id="8319"/>
    <lineage>
        <taxon>Eukaryota</taxon>
        <taxon>Metazoa</taxon>
        <taxon>Chordata</taxon>
        <taxon>Craniata</taxon>
        <taxon>Vertebrata</taxon>
        <taxon>Euteleostomi</taxon>
        <taxon>Amphibia</taxon>
        <taxon>Batrachia</taxon>
        <taxon>Caudata</taxon>
        <taxon>Salamandroidea</taxon>
        <taxon>Salamandridae</taxon>
        <taxon>Pleurodelinae</taxon>
        <taxon>Pleurodeles</taxon>
    </lineage>
</organism>